<dbReference type="SUPFAM" id="SSF53850">
    <property type="entry name" value="Periplasmic binding protein-like II"/>
    <property type="match status" value="1"/>
</dbReference>
<dbReference type="InterPro" id="IPR018198">
    <property type="entry name" value="ATP_PRibTrfase_CS"/>
</dbReference>
<accession>A0A4P6JRV6</accession>
<proteinExistence type="predicted"/>
<dbReference type="KEGG" id="kbs:EPA93_18800"/>
<name>A0A4P6JRV6_KTERU</name>
<evidence type="ECO:0000256" key="1">
    <source>
        <dbReference type="ARBA" id="ARBA00000915"/>
    </source>
</evidence>
<comment type="function">
    <text evidence="9">Catalyzes the condensation of ATP and 5-phosphoribose 1-diphosphate to form N'-(5'-phosphoribosyl)-ATP (PR-ATP). Has a crucial role in the pathway because the rate of histidine biosynthesis seems to be controlled primarily by regulation of HisG enzymatic activity.</text>
</comment>
<protein>
    <recommendedName>
        <fullName evidence="4 10">ATP phosphoribosyltransferase</fullName>
        <ecNumber evidence="3 10">2.4.2.17</ecNumber>
    </recommendedName>
</protein>
<evidence type="ECO:0000256" key="3">
    <source>
        <dbReference type="ARBA" id="ARBA00011946"/>
    </source>
</evidence>
<feature type="domain" description="ATP phosphoribosyltransferase catalytic" evidence="11">
    <location>
        <begin position="58"/>
        <end position="240"/>
    </location>
</feature>
<evidence type="ECO:0000256" key="6">
    <source>
        <dbReference type="ARBA" id="ARBA00022676"/>
    </source>
</evidence>
<evidence type="ECO:0000259" key="11">
    <source>
        <dbReference type="Pfam" id="PF01634"/>
    </source>
</evidence>
<evidence type="ECO:0000256" key="2">
    <source>
        <dbReference type="ARBA" id="ARBA00004667"/>
    </source>
</evidence>
<dbReference type="UniPathway" id="UPA00031">
    <property type="reaction ID" value="UER00006"/>
</dbReference>
<evidence type="ECO:0000256" key="10">
    <source>
        <dbReference type="NCBIfam" id="TIGR00070"/>
    </source>
</evidence>
<comment type="pathway">
    <text evidence="2">Amino-acid biosynthesis; L-histidine biosynthesis; L-histidine from 5-phospho-alpha-D-ribose 1-diphosphate: step 1/9.</text>
</comment>
<dbReference type="PROSITE" id="PS01316">
    <property type="entry name" value="ATP_P_PHORIBOSYLTR"/>
    <property type="match status" value="1"/>
</dbReference>
<dbReference type="InterPro" id="IPR013820">
    <property type="entry name" value="ATP_PRibTrfase_cat"/>
</dbReference>
<dbReference type="EC" id="2.4.2.17" evidence="3 10"/>
<keyword evidence="13" id="KW-1185">Reference proteome</keyword>
<evidence type="ECO:0000313" key="13">
    <source>
        <dbReference type="Proteomes" id="UP000290365"/>
    </source>
</evidence>
<keyword evidence="8" id="KW-0368">Histidine biosynthesis</keyword>
<dbReference type="OrthoDB" id="9801867at2"/>
<dbReference type="PANTHER" id="PTHR21403:SF8">
    <property type="entry name" value="ATP PHOSPHORIBOSYLTRANSFERASE"/>
    <property type="match status" value="1"/>
</dbReference>
<evidence type="ECO:0000313" key="12">
    <source>
        <dbReference type="EMBL" id="QBD77932.1"/>
    </source>
</evidence>
<keyword evidence="7 12" id="KW-0808">Transferase</keyword>
<keyword evidence="5" id="KW-0028">Amino-acid biosynthesis</keyword>
<evidence type="ECO:0000256" key="9">
    <source>
        <dbReference type="ARBA" id="ARBA00024861"/>
    </source>
</evidence>
<comment type="catalytic activity">
    <reaction evidence="1">
        <text>1-(5-phospho-beta-D-ribosyl)-ATP + diphosphate = 5-phospho-alpha-D-ribose 1-diphosphate + ATP</text>
        <dbReference type="Rhea" id="RHEA:18473"/>
        <dbReference type="ChEBI" id="CHEBI:30616"/>
        <dbReference type="ChEBI" id="CHEBI:33019"/>
        <dbReference type="ChEBI" id="CHEBI:58017"/>
        <dbReference type="ChEBI" id="CHEBI:73183"/>
        <dbReference type="EC" id="2.4.2.17"/>
    </reaction>
</comment>
<dbReference type="CDD" id="cd13593">
    <property type="entry name" value="PBP2_HisGL3"/>
    <property type="match status" value="1"/>
</dbReference>
<evidence type="ECO:0000256" key="4">
    <source>
        <dbReference type="ARBA" id="ARBA00020998"/>
    </source>
</evidence>
<dbReference type="GO" id="GO:0000105">
    <property type="term" value="P:L-histidine biosynthetic process"/>
    <property type="evidence" value="ECO:0007669"/>
    <property type="project" value="UniProtKB-UniRule"/>
</dbReference>
<dbReference type="AlphaFoldDB" id="A0A4P6JRV6"/>
<dbReference type="InterPro" id="IPR001348">
    <property type="entry name" value="ATP_PRibTrfase_HisG"/>
</dbReference>
<evidence type="ECO:0000256" key="8">
    <source>
        <dbReference type="ARBA" id="ARBA00023102"/>
    </source>
</evidence>
<evidence type="ECO:0000256" key="7">
    <source>
        <dbReference type="ARBA" id="ARBA00022679"/>
    </source>
</evidence>
<dbReference type="NCBIfam" id="TIGR00070">
    <property type="entry name" value="hisG"/>
    <property type="match status" value="1"/>
</dbReference>
<dbReference type="GO" id="GO:0005737">
    <property type="term" value="C:cytoplasm"/>
    <property type="evidence" value="ECO:0007669"/>
    <property type="project" value="InterPro"/>
</dbReference>
<sequence>MSVSVNGSVRLALPGKGALESATLAFLAECGLKVNRSNPRQYLARIKSMSEIEVVFQRAADIPELVQSGDAALGITGYDILAEHRGYGDEEAEEEDHDEETMVLVRDLGYGGCRLVVAVPETWIDVSTCADLWHLSGYYRTHKGHGLRIATKYPILTGQFLRRHNITHCKIFSPHGALEAAPLTDTADLIVDLTETGTTLRENHLKLLDDGVVLRSQATMIGNAELLSQNPEVLRVTEIMLELIEARVQARNRSMLVAEVRAENAEAMQNICAGLKHRLRAIAPNLEFRITASDLISNMGTGWYTISGVVGGRTEVSELLEVIAVLRGAGAVNVNVTPLTYCFTKESVSVRALHERLKRMR</sequence>
<dbReference type="PANTHER" id="PTHR21403">
    <property type="entry name" value="ATP PHOSPHORIBOSYLTRANSFERASE ATP-PRTASE"/>
    <property type="match status" value="1"/>
</dbReference>
<dbReference type="Pfam" id="PF01634">
    <property type="entry name" value="HisG"/>
    <property type="match status" value="1"/>
</dbReference>
<dbReference type="GO" id="GO:0003879">
    <property type="term" value="F:ATP phosphoribosyltransferase activity"/>
    <property type="evidence" value="ECO:0007669"/>
    <property type="project" value="UniProtKB-UniRule"/>
</dbReference>
<dbReference type="EMBL" id="CP035758">
    <property type="protein sequence ID" value="QBD77932.1"/>
    <property type="molecule type" value="Genomic_DNA"/>
</dbReference>
<evidence type="ECO:0000256" key="5">
    <source>
        <dbReference type="ARBA" id="ARBA00022605"/>
    </source>
</evidence>
<gene>
    <name evidence="12" type="primary">hisG</name>
    <name evidence="12" type="ORF">EPA93_18800</name>
</gene>
<dbReference type="Proteomes" id="UP000290365">
    <property type="component" value="Chromosome"/>
</dbReference>
<reference evidence="12 13" key="1">
    <citation type="submission" date="2019-01" db="EMBL/GenBank/DDBJ databases">
        <title>Ktedonosporobacter rubrisoli SCAWS-G2.</title>
        <authorList>
            <person name="Huang Y."/>
            <person name="Yan B."/>
        </authorList>
    </citation>
    <scope>NUCLEOTIDE SEQUENCE [LARGE SCALE GENOMIC DNA]</scope>
    <source>
        <strain evidence="12 13">SCAWS-G2</strain>
    </source>
</reference>
<keyword evidence="6 12" id="KW-0328">Glycosyltransferase</keyword>
<dbReference type="Gene3D" id="3.40.190.10">
    <property type="entry name" value="Periplasmic binding protein-like II"/>
    <property type="match status" value="2"/>
</dbReference>
<organism evidence="12 13">
    <name type="scientific">Ktedonosporobacter rubrisoli</name>
    <dbReference type="NCBI Taxonomy" id="2509675"/>
    <lineage>
        <taxon>Bacteria</taxon>
        <taxon>Bacillati</taxon>
        <taxon>Chloroflexota</taxon>
        <taxon>Ktedonobacteria</taxon>
        <taxon>Ktedonobacterales</taxon>
        <taxon>Ktedonosporobacteraceae</taxon>
        <taxon>Ktedonosporobacter</taxon>
    </lineage>
</organism>